<feature type="compositionally biased region" description="Low complexity" evidence="1">
    <location>
        <begin position="1524"/>
        <end position="1549"/>
    </location>
</feature>
<protein>
    <recommendedName>
        <fullName evidence="2">FAT domain-containing protein</fullName>
    </recommendedName>
</protein>
<feature type="compositionally biased region" description="Low complexity" evidence="1">
    <location>
        <begin position="13"/>
        <end position="22"/>
    </location>
</feature>
<dbReference type="GO" id="GO:0035267">
    <property type="term" value="C:NuA4 histone acetyltransferase complex"/>
    <property type="evidence" value="ECO:0007669"/>
    <property type="project" value="TreeGrafter"/>
</dbReference>
<feature type="region of interest" description="Disordered" evidence="1">
    <location>
        <begin position="1524"/>
        <end position="1555"/>
    </location>
</feature>
<dbReference type="GO" id="GO:0000124">
    <property type="term" value="C:SAGA complex"/>
    <property type="evidence" value="ECO:0007669"/>
    <property type="project" value="TreeGrafter"/>
</dbReference>
<dbReference type="PROSITE" id="PS51189">
    <property type="entry name" value="FAT"/>
    <property type="match status" value="1"/>
</dbReference>
<dbReference type="InterPro" id="IPR003151">
    <property type="entry name" value="PIK-rel_kinase_FAT"/>
</dbReference>
<dbReference type="InterPro" id="IPR046805">
    <property type="entry name" value="Tra1_ring"/>
</dbReference>
<dbReference type="Pfam" id="PF02259">
    <property type="entry name" value="FAT"/>
    <property type="match status" value="1"/>
</dbReference>
<feature type="region of interest" description="Disordered" evidence="1">
    <location>
        <begin position="2215"/>
        <end position="2253"/>
    </location>
</feature>
<accession>A0A1D1ZQX3</accession>
<feature type="compositionally biased region" description="Low complexity" evidence="1">
    <location>
        <begin position="1488"/>
        <end position="1502"/>
    </location>
</feature>
<reference evidence="3" key="1">
    <citation type="submission" date="2015-08" db="EMBL/GenBank/DDBJ databases">
        <authorList>
            <person name="Babu N.S."/>
            <person name="Beckwith C.J."/>
            <person name="Beseler K.G."/>
            <person name="Brison A."/>
            <person name="Carone J.V."/>
            <person name="Caskin T.P."/>
            <person name="Diamond M."/>
            <person name="Durham M.E."/>
            <person name="Foxe J.M."/>
            <person name="Go M."/>
            <person name="Henderson B.A."/>
            <person name="Jones I.B."/>
            <person name="McGettigan J.A."/>
            <person name="Micheletti S.J."/>
            <person name="Nasrallah M.E."/>
            <person name="Ortiz D."/>
            <person name="Piller C.R."/>
            <person name="Privatt S.R."/>
            <person name="Schneider S.L."/>
            <person name="Sharp S."/>
            <person name="Smith T.C."/>
            <person name="Stanton J.D."/>
            <person name="Ullery H.E."/>
            <person name="Wilson R.J."/>
            <person name="Serrano M.G."/>
            <person name="Buck G."/>
            <person name="Lee V."/>
            <person name="Wang Y."/>
            <person name="Carvalho R."/>
            <person name="Voegtly L."/>
            <person name="Shi R."/>
            <person name="Duckworth R."/>
            <person name="Johnson A."/>
            <person name="Loviza R."/>
            <person name="Walstead R."/>
            <person name="Shah Z."/>
            <person name="Kiflezghi M."/>
            <person name="Wade K."/>
            <person name="Ball S.L."/>
            <person name="Bradley K.W."/>
            <person name="Asai D.J."/>
            <person name="Bowman C.A."/>
            <person name="Russell D.A."/>
            <person name="Pope W.H."/>
            <person name="Jacobs-Sera D."/>
            <person name="Hendrix R.W."/>
            <person name="Hatfull G.F."/>
        </authorList>
    </citation>
    <scope>NUCLEOTIDE SEQUENCE</scope>
</reference>
<dbReference type="GO" id="GO:0005634">
    <property type="term" value="C:nucleus"/>
    <property type="evidence" value="ECO:0007669"/>
    <property type="project" value="TreeGrafter"/>
</dbReference>
<feature type="compositionally biased region" description="Gly residues" evidence="1">
    <location>
        <begin position="1443"/>
        <end position="1461"/>
    </location>
</feature>
<dbReference type="SUPFAM" id="SSF48371">
    <property type="entry name" value="ARM repeat"/>
    <property type="match status" value="1"/>
</dbReference>
<proteinExistence type="predicted"/>
<feature type="compositionally biased region" description="Low complexity" evidence="1">
    <location>
        <begin position="2237"/>
        <end position="2253"/>
    </location>
</feature>
<dbReference type="PANTHER" id="PTHR11139:SF1">
    <property type="entry name" value="TRANSFORMATION_TRANSCRIPTION DOMAIN-ASSOCIATED PROTEIN"/>
    <property type="match status" value="1"/>
</dbReference>
<dbReference type="PANTHER" id="PTHR11139">
    <property type="entry name" value="ATAXIA TELANGIECTASIA MUTATED ATM -RELATED"/>
    <property type="match status" value="1"/>
</dbReference>
<feature type="non-terminal residue" evidence="3">
    <location>
        <position position="2253"/>
    </location>
</feature>
<dbReference type="Pfam" id="PF20206">
    <property type="entry name" value="Tra1_ring"/>
    <property type="match status" value="1"/>
</dbReference>
<dbReference type="InterPro" id="IPR014009">
    <property type="entry name" value="PIK_FAT"/>
</dbReference>
<evidence type="ECO:0000259" key="2">
    <source>
        <dbReference type="PROSITE" id="PS51189"/>
    </source>
</evidence>
<dbReference type="InterPro" id="IPR016024">
    <property type="entry name" value="ARM-type_fold"/>
</dbReference>
<evidence type="ECO:0000256" key="1">
    <source>
        <dbReference type="SAM" id="MobiDB-lite"/>
    </source>
</evidence>
<dbReference type="EMBL" id="GDKF01009499">
    <property type="protein sequence ID" value="JAT69123.1"/>
    <property type="molecule type" value="Transcribed_RNA"/>
</dbReference>
<dbReference type="GO" id="GO:0006281">
    <property type="term" value="P:DNA repair"/>
    <property type="evidence" value="ECO:0007669"/>
    <property type="project" value="TreeGrafter"/>
</dbReference>
<feature type="region of interest" description="Disordered" evidence="1">
    <location>
        <begin position="1"/>
        <end position="27"/>
    </location>
</feature>
<sequence length="2253" mass="242692">GGGGAVREGEGSEGATATTAAPAPRPGAERAALVRSLVETVIRELVSSKSNDAVRAGAAECLGVLAQAQGSTVSEVLGSMMDRLAGISDRRLLPLRAINAQTSYAHSIAFVIEHCPEQLPLTQEVVSFLADACTIMETDMAKVTARVTVRGQPPRAEVVGKLQVACVEVLVAALGWRAFREPEGPEAVQRTPAGEVRTTLPKLRERITKVFITELGSPNERVVELSAQGVRLSIKHSIMQKSVLQEALRPILTDLAFYHKLTLQLLTHLHHLLDLLSGQFNVTLGEKITEHLKKWVDAEKWISPQPPQPVAWEPGTECEVAASMLDIFHKLPAQAKRFLESQGDRPGIVVLTIGLENALPKLPGPLQPSRLTSPYRPALTRFLNVYPQDTVDYFLDVSGRLANAEYFRRLLDVIRTPLGRPILDALAGQATRLALLVRPEASGGADGVAGEAAPVPLEAALHVVHLVRAMTKLLPDWLPHELYAVLLARWRSPGRLERAENGCGTSRAAERESRRLGKCLLAYVNAHHEEYAALFDLLTILSTKPSVDFGFVKEYLTTTVAKTYNTEEKRTILVHWIKLYKERALSPDDQVNALRHFINPLMKWTLASEGPGILTKDIVSSLVADVFQTPDQGRPSEQAQQELNMLCSTLIQHAHTLFVDHRKELIHFGWWALKFDNVAKPSAFLFLAHFLRVFPTPEKIMLQVYVALARMTQQESAARDVVRQAVDTLLPIFDAGRALGQEPETPPSGDASLVPLALAPRTTSGVGGPAGAGAAAPHARYLRRVLLEDGHIPATLAHIFSLIVRNHDLFYSSRTAFMASMVQNASKLGLPTNATLEARILATDMAAVLLSWDARAEAEAAAAAADGVPAATEGATATAEGSAAAASSAAVALLAPQASGEKEGSGTPPEGTEAVTGDGSAGQAPASRAALVAAAASARDAGRLTPGSSEVLVNFLLRMAFVSAGSEGRERDDAGFRRLHAHCLDIIRDVATFRPAVTLKLQYFEKVLTGNLQQHQQAIANAAAAGAPPPLHEAPPVLLTGLQIADIYMKTQPANFVACGANQLALMLEPALTCRQSRKPATLLASCIGELVQRYPTRGTAPLDPTAELAYKLLARTNEVLHRFLAALSNSSQQLVPELFVYASNCLLVMKAAVEARPNSMQPLIGPLLAAMHRVAKDHNQQPAAGILGSKSFPPSTEPADSEYGTGAWFMWHALAVAVPSALVLSADYRKHFLSTLVMLITGPSVRNGQTAACIIFAVVNLMEGWLLPPPTTGPGSAEPRPQPQLTSKEPLVFLQRLAQMDRLHAIPASLKSKWDKKFLDLLYTVITDKKDTSFGLELFVRVERTFCCGLQASDPETREKFFRLYAERVPADLFERLRYVIQVQDWDFLAHTYWLKHGVALLFDCAHKDDAITLAYNSAHVPSLLEPNSTLPGSAAAAAAAGTGGTGPSGGGAAGTGAGAGAAVKREPGEQDAAVGTRSGEGPASLAADPASPVGPGSGPSTAIGASEIVGVVVPAGDGAVPGAQSGDAAAPTARATPADAAAASARAPSPPEMDVALPEDLRELLTEHLEFLGARGAVQSDLLVSCLCEVVQGVPAAANHLWGLLFPIVWTSLAKEQQTALAKPIIQLLSKEHHVRQVALRPTVGQTLLEGISMSQPQPKIPAEMIKYMGRHFHAWQTAISMLESHVTLFPQDMRCFDAVCELYRAVGEDDMVAGLWQRRAACEDTRLALALQQHGYLAQAQDKFLELMSRGVSTGVPGATKSEMVLWQRRYLDCCAELNQWDVVGEYAKATENSALSLEAGAHLHDWAHLRAAVLPRAQLEESAEVSMVRAQVALTEPMQEVDRLCKQALAQCVARWWQMPEASPWALAPVLHAFQRAVELPESWRIMMEFVRKGGPSQQYQELKDICETWKLRTPNEWEPVRWWSDLLTWRNQIHDTSITQLNNPQAIAANLHQMGYRDKAWSVNRLGLVARLHSQPDACCAIINTMYGFTAMEVQEAFVKVREQAKAYLMKPDTHLHGLNLINSTNLDYFQPQHQAEMINLKAQFLAALGEGDAADATFSEALTLWTLCPDAWIAWGRFCDARQAAGAGASWLEFAAACYTQAIRLGGLEARSLVPRLLDLLMVSGGGAEVVGRTLAEAAGDLPAWVWLPWLPQLLVSLQRPELAAARRVLCVAAAAHPQLVYWHARPALHALKEAAVKAVQVAKAARREAGSLEPASGAAAGGATEDGKASEGAAEGEGTPAAAAAA</sequence>
<feature type="non-terminal residue" evidence="3">
    <location>
        <position position="1"/>
    </location>
</feature>
<dbReference type="InterPro" id="IPR050517">
    <property type="entry name" value="DDR_Repair_Kinase"/>
</dbReference>
<feature type="domain" description="FAT" evidence="2">
    <location>
        <begin position="1667"/>
        <end position="2197"/>
    </location>
</feature>
<gene>
    <name evidence="3" type="ORF">g.63561</name>
</gene>
<feature type="region of interest" description="Disordered" evidence="1">
    <location>
        <begin position="1439"/>
        <end position="1503"/>
    </location>
</feature>
<evidence type="ECO:0000313" key="3">
    <source>
        <dbReference type="EMBL" id="JAT69123.1"/>
    </source>
</evidence>
<name>A0A1D1ZQX3_AUXPR</name>
<feature type="region of interest" description="Disordered" evidence="1">
    <location>
        <begin position="897"/>
        <end position="923"/>
    </location>
</feature>
<organism evidence="3">
    <name type="scientific">Auxenochlorella protothecoides</name>
    <name type="common">Green microalga</name>
    <name type="synonym">Chlorella protothecoides</name>
    <dbReference type="NCBI Taxonomy" id="3075"/>
    <lineage>
        <taxon>Eukaryota</taxon>
        <taxon>Viridiplantae</taxon>
        <taxon>Chlorophyta</taxon>
        <taxon>core chlorophytes</taxon>
        <taxon>Trebouxiophyceae</taxon>
        <taxon>Chlorellales</taxon>
        <taxon>Chlorellaceae</taxon>
        <taxon>Auxenochlorella</taxon>
    </lineage>
</organism>
<dbReference type="GO" id="GO:0006355">
    <property type="term" value="P:regulation of DNA-templated transcription"/>
    <property type="evidence" value="ECO:0007669"/>
    <property type="project" value="TreeGrafter"/>
</dbReference>